<accession>A0A0A2E7J0</accession>
<dbReference type="PANTHER" id="PTHR11361:SF14">
    <property type="entry name" value="DNA MISMATCH REPAIR PROTEIN MUTS, TYPE 2"/>
    <property type="match status" value="1"/>
</dbReference>
<dbReference type="RefSeq" id="WP_036874555.1">
    <property type="nucleotide sequence ID" value="NZ_JRFA01000023.1"/>
</dbReference>
<evidence type="ECO:0000313" key="6">
    <source>
        <dbReference type="Proteomes" id="UP000030103"/>
    </source>
</evidence>
<dbReference type="GO" id="GO:0030983">
    <property type="term" value="F:mismatched DNA binding"/>
    <property type="evidence" value="ECO:0007669"/>
    <property type="project" value="InterPro"/>
</dbReference>
<gene>
    <name evidence="5" type="ORF">HQ47_07940</name>
</gene>
<dbReference type="GO" id="GO:0140664">
    <property type="term" value="F:ATP-dependent DNA damage sensor activity"/>
    <property type="evidence" value="ECO:0007669"/>
    <property type="project" value="InterPro"/>
</dbReference>
<comment type="caution">
    <text evidence="5">The sequence shown here is derived from an EMBL/GenBank/DDBJ whole genome shotgun (WGS) entry which is preliminary data.</text>
</comment>
<dbReference type="STRING" id="28115.HQ47_07940"/>
<evidence type="ECO:0000256" key="2">
    <source>
        <dbReference type="ARBA" id="ARBA00022840"/>
    </source>
</evidence>
<dbReference type="OrthoDB" id="9777812at2"/>
<dbReference type="InterPro" id="IPR045076">
    <property type="entry name" value="MutS"/>
</dbReference>
<dbReference type="AlphaFoldDB" id="A0A0A2E7J0"/>
<dbReference type="Gene3D" id="3.40.50.300">
    <property type="entry name" value="P-loop containing nucleotide triphosphate hydrolases"/>
    <property type="match status" value="1"/>
</dbReference>
<dbReference type="GO" id="GO:0006298">
    <property type="term" value="P:mismatch repair"/>
    <property type="evidence" value="ECO:0007669"/>
    <property type="project" value="InterPro"/>
</dbReference>
<organism evidence="5 6">
    <name type="scientific">Porphyromonas macacae</name>
    <dbReference type="NCBI Taxonomy" id="28115"/>
    <lineage>
        <taxon>Bacteria</taxon>
        <taxon>Pseudomonadati</taxon>
        <taxon>Bacteroidota</taxon>
        <taxon>Bacteroidia</taxon>
        <taxon>Bacteroidales</taxon>
        <taxon>Porphyromonadaceae</taxon>
        <taxon>Porphyromonas</taxon>
    </lineage>
</organism>
<dbReference type="InterPro" id="IPR000432">
    <property type="entry name" value="DNA_mismatch_repair_MutS_C"/>
</dbReference>
<dbReference type="InterPro" id="IPR027417">
    <property type="entry name" value="P-loop_NTPase"/>
</dbReference>
<evidence type="ECO:0000256" key="3">
    <source>
        <dbReference type="ARBA" id="ARBA00023125"/>
    </source>
</evidence>
<keyword evidence="2" id="KW-0067">ATP-binding</keyword>
<dbReference type="GO" id="GO:0005524">
    <property type="term" value="F:ATP binding"/>
    <property type="evidence" value="ECO:0007669"/>
    <property type="project" value="UniProtKB-KW"/>
</dbReference>
<dbReference type="SMART" id="SM00534">
    <property type="entry name" value="MUTSac"/>
    <property type="match status" value="1"/>
</dbReference>
<keyword evidence="1" id="KW-0547">Nucleotide-binding</keyword>
<dbReference type="eggNOG" id="COG0249">
    <property type="taxonomic scope" value="Bacteria"/>
</dbReference>
<proteinExistence type="predicted"/>
<dbReference type="PANTHER" id="PTHR11361">
    <property type="entry name" value="DNA MISMATCH REPAIR PROTEIN MUTS FAMILY MEMBER"/>
    <property type="match status" value="1"/>
</dbReference>
<feature type="domain" description="DNA mismatch repair proteins mutS family" evidence="4">
    <location>
        <begin position="267"/>
        <end position="461"/>
    </location>
</feature>
<dbReference type="EMBL" id="JRFA01000023">
    <property type="protein sequence ID" value="KGN73385.1"/>
    <property type="molecule type" value="Genomic_DNA"/>
</dbReference>
<evidence type="ECO:0000259" key="4">
    <source>
        <dbReference type="SMART" id="SM00534"/>
    </source>
</evidence>
<evidence type="ECO:0000256" key="1">
    <source>
        <dbReference type="ARBA" id="ARBA00022741"/>
    </source>
</evidence>
<keyword evidence="6" id="KW-1185">Reference proteome</keyword>
<dbReference type="Proteomes" id="UP000030103">
    <property type="component" value="Unassembled WGS sequence"/>
</dbReference>
<sequence length="463" mass="51773">MHLLRNEIGRIDGLRYVVDQMDFCSSVGRRALLDTLWMVEKDRIEDALSSVELYISYLSDSNKQRAMSELAIALSYLKDVNGSIMRLNAAGKGLTDIDLFELKGLALINERVSALRSGYALNLPELPDLSAMLDLLDPDGARVSSFYVADSYDPLLAGLRKQFREAESDDEREKLAIACNEREDFIRIRLGSEIYPYKDRLLCSLEILAANDFNLAKARLAVSRRWKRPSVADCGKTILRRMQNPELASLLQEKGERFQPVSIDLEAEPTVITGANMSGKSVLLKTIVLMQTLTQFGFYLPVDDAQIVPVDEIIVSIGDSQDIYSGLSSYGAEMKCLDYLIKTVKNGANVLAVIDEPARTTNPTEGLCIVNGLITILAKYNVRAVISTHYSGIVCKGARWRVKGFMEDRVSYPLEVNNLNKCIDYALEKDTDCQVPHEAIRIAEIMGIEPELIENCKYFLNKG</sequence>
<name>A0A0A2E7J0_9PORP</name>
<protein>
    <recommendedName>
        <fullName evidence="4">DNA mismatch repair proteins mutS family domain-containing protein</fullName>
    </recommendedName>
</protein>
<reference evidence="5 6" key="1">
    <citation type="submission" date="2014-09" db="EMBL/GenBank/DDBJ databases">
        <title>Draft Genome Sequence of Porphyromonas macacae COT-192_OH2859.</title>
        <authorList>
            <person name="Wallis C."/>
            <person name="Deusch O."/>
            <person name="O'Flynn C."/>
            <person name="Davis I."/>
            <person name="Horsfall A."/>
            <person name="Kirkwood N."/>
            <person name="Harris S."/>
            <person name="Eisen J.A."/>
            <person name="Coil D.A."/>
            <person name="Darling A.E."/>
            <person name="Jospin G."/>
            <person name="Alexiev A."/>
        </authorList>
    </citation>
    <scope>NUCLEOTIDE SEQUENCE [LARGE SCALE GENOMIC DNA]</scope>
    <source>
        <strain evidence="6">COT-192 OH2859</strain>
    </source>
</reference>
<dbReference type="Pfam" id="PF00488">
    <property type="entry name" value="MutS_V"/>
    <property type="match status" value="1"/>
</dbReference>
<keyword evidence="3" id="KW-0238">DNA-binding</keyword>
<dbReference type="SUPFAM" id="SSF52540">
    <property type="entry name" value="P-loop containing nucleoside triphosphate hydrolases"/>
    <property type="match status" value="1"/>
</dbReference>
<evidence type="ECO:0000313" key="5">
    <source>
        <dbReference type="EMBL" id="KGN73385.1"/>
    </source>
</evidence>